<keyword evidence="2" id="KW-0472">Membrane</keyword>
<dbReference type="Gene3D" id="3.30.70.2390">
    <property type="match status" value="1"/>
</dbReference>
<feature type="transmembrane region" description="Helical" evidence="2">
    <location>
        <begin position="79"/>
        <end position="98"/>
    </location>
</feature>
<feature type="compositionally biased region" description="Low complexity" evidence="1">
    <location>
        <begin position="1"/>
        <end position="10"/>
    </location>
</feature>
<evidence type="ECO:0000313" key="5">
    <source>
        <dbReference type="Proteomes" id="UP000677913"/>
    </source>
</evidence>
<reference evidence="4" key="1">
    <citation type="submission" date="2021-04" db="EMBL/GenBank/DDBJ databases">
        <title>Genome based classification of Actinospica acidithermotolerans sp. nov., an actinobacterium isolated from an Indonesian hot spring.</title>
        <authorList>
            <person name="Kusuma A.B."/>
            <person name="Putra K.E."/>
            <person name="Nafisah S."/>
            <person name="Loh J."/>
            <person name="Nouioui I."/>
            <person name="Goodfellow M."/>
        </authorList>
    </citation>
    <scope>NUCLEOTIDE SEQUENCE</scope>
    <source>
        <strain evidence="4">DSM 45618</strain>
    </source>
</reference>
<evidence type="ECO:0000256" key="2">
    <source>
        <dbReference type="SAM" id="Phobius"/>
    </source>
</evidence>
<keyword evidence="2" id="KW-1133">Transmembrane helix</keyword>
<keyword evidence="2" id="KW-0812">Transmembrane</keyword>
<dbReference type="Proteomes" id="UP000677913">
    <property type="component" value="Unassembled WGS sequence"/>
</dbReference>
<protein>
    <submittedName>
        <fullName evidence="4">LytR C-terminal domain-containing protein</fullName>
    </submittedName>
</protein>
<dbReference type="RefSeq" id="WP_211465717.1">
    <property type="nucleotide sequence ID" value="NZ_JAGSXH010000015.1"/>
</dbReference>
<organism evidence="4 5">
    <name type="scientific">Actinocrinis puniceicyclus</name>
    <dbReference type="NCBI Taxonomy" id="977794"/>
    <lineage>
        <taxon>Bacteria</taxon>
        <taxon>Bacillati</taxon>
        <taxon>Actinomycetota</taxon>
        <taxon>Actinomycetes</taxon>
        <taxon>Catenulisporales</taxon>
        <taxon>Actinospicaceae</taxon>
        <taxon>Actinocrinis</taxon>
    </lineage>
</organism>
<dbReference type="EMBL" id="JAGSXH010000015">
    <property type="protein sequence ID" value="MBS2962728.1"/>
    <property type="molecule type" value="Genomic_DNA"/>
</dbReference>
<gene>
    <name evidence="4" type="ORF">KGA66_06705</name>
</gene>
<evidence type="ECO:0000256" key="1">
    <source>
        <dbReference type="SAM" id="MobiDB-lite"/>
    </source>
</evidence>
<name>A0A8J7WI80_9ACTN</name>
<accession>A0A8J7WI80</accession>
<feature type="region of interest" description="Disordered" evidence="1">
    <location>
        <begin position="1"/>
        <end position="36"/>
    </location>
</feature>
<feature type="domain" description="LytR/CpsA/Psr regulator C-terminal" evidence="3">
    <location>
        <begin position="135"/>
        <end position="222"/>
    </location>
</feature>
<dbReference type="AlphaFoldDB" id="A0A8J7WI80"/>
<proteinExistence type="predicted"/>
<evidence type="ECO:0000313" key="4">
    <source>
        <dbReference type="EMBL" id="MBS2962728.1"/>
    </source>
</evidence>
<sequence>MDLTPSQPSSSEEEPAETRPPTPTTDPAAASARDPGAVVTLSHTTAKRTGKEIGGKKFRVGAGDDYVPFRNRTKRRHRLIVTSIVAALLLAAGGYGVVSLMRPSTKTRAASGCPAPSNAAAAARKVGTQLPTAAQIKLNVYNSTDRRGLAAATAAELKQRGFTIAKVTNDPLKAKLAIPAQIRGGVASAPSMRVVAAEVGGSQELSDNRTDGTVDLVLGTGFTTLATPEQVSAALKAATAAQPKATGACAG</sequence>
<dbReference type="InterPro" id="IPR027381">
    <property type="entry name" value="LytR/CpsA/Psr_C"/>
</dbReference>
<dbReference type="Pfam" id="PF13399">
    <property type="entry name" value="LytR_C"/>
    <property type="match status" value="1"/>
</dbReference>
<comment type="caution">
    <text evidence="4">The sequence shown here is derived from an EMBL/GenBank/DDBJ whole genome shotgun (WGS) entry which is preliminary data.</text>
</comment>
<feature type="compositionally biased region" description="Low complexity" evidence="1">
    <location>
        <begin position="25"/>
        <end position="35"/>
    </location>
</feature>
<keyword evidence="5" id="KW-1185">Reference proteome</keyword>
<evidence type="ECO:0000259" key="3">
    <source>
        <dbReference type="Pfam" id="PF13399"/>
    </source>
</evidence>